<dbReference type="Proteomes" id="UP000516173">
    <property type="component" value="Chromosome"/>
</dbReference>
<accession>A0A7G1KHR6</accession>
<protein>
    <submittedName>
        <fullName evidence="2">Uncharacterized protein</fullName>
    </submittedName>
</protein>
<evidence type="ECO:0000256" key="1">
    <source>
        <dbReference type="SAM" id="MobiDB-lite"/>
    </source>
</evidence>
<organism evidence="2 3">
    <name type="scientific">Nocardia wallacei</name>
    <dbReference type="NCBI Taxonomy" id="480035"/>
    <lineage>
        <taxon>Bacteria</taxon>
        <taxon>Bacillati</taxon>
        <taxon>Actinomycetota</taxon>
        <taxon>Actinomycetes</taxon>
        <taxon>Mycobacteriales</taxon>
        <taxon>Nocardiaceae</taxon>
        <taxon>Nocardia</taxon>
    </lineage>
</organism>
<dbReference type="EMBL" id="AP023396">
    <property type="protein sequence ID" value="BCK53014.1"/>
    <property type="molecule type" value="Genomic_DNA"/>
</dbReference>
<dbReference type="KEGG" id="nwl:NWFMUON74_07860"/>
<proteinExistence type="predicted"/>
<dbReference type="AlphaFoldDB" id="A0A7G1KHR6"/>
<name>A0A7G1KHR6_9NOCA</name>
<evidence type="ECO:0000313" key="3">
    <source>
        <dbReference type="Proteomes" id="UP000516173"/>
    </source>
</evidence>
<sequence length="127" mass="13866">MACLIARGSGAAVIVTDTHLVIERSGMLARTVGPRPAGPQTTRQLFPQPLLPRHTEAMTEPTKPRHNQANPTNAQRPEPTASFQIRVVDGEEGERLARQQASVFLEIAQWQARQQAPTTDDAPPTDP</sequence>
<evidence type="ECO:0000313" key="2">
    <source>
        <dbReference type="EMBL" id="BCK53014.1"/>
    </source>
</evidence>
<keyword evidence="3" id="KW-1185">Reference proteome</keyword>
<gene>
    <name evidence="2" type="ORF">NWFMUON74_07860</name>
</gene>
<feature type="region of interest" description="Disordered" evidence="1">
    <location>
        <begin position="30"/>
        <end position="83"/>
    </location>
</feature>
<reference evidence="2 3" key="1">
    <citation type="submission" date="2020-08" db="EMBL/GenBank/DDBJ databases">
        <title>Genome Sequencing of Nocardia wallacei strain FMUON74 and assembly.</title>
        <authorList>
            <person name="Toyokawa M."/>
            <person name="Uesaka K."/>
        </authorList>
    </citation>
    <scope>NUCLEOTIDE SEQUENCE [LARGE SCALE GENOMIC DNA]</scope>
    <source>
        <strain evidence="2 3">FMUON74</strain>
    </source>
</reference>